<protein>
    <recommendedName>
        <fullName evidence="3">Multi-ubiquitin domain-containing protein</fullName>
    </recommendedName>
</protein>
<sequence length="84" mass="9668">MENHEKEEKGHGIDFTVDGETLTTEKKELSVREILSMANVDSQQYYLVEVKGHQQEPHKDLDEVIKMHNHMKFVTVFTGQTPVG</sequence>
<name>A0A1G2CW99_9BACT</name>
<evidence type="ECO:0000313" key="1">
    <source>
        <dbReference type="EMBL" id="OGZ05512.1"/>
    </source>
</evidence>
<gene>
    <name evidence="1" type="ORF">A2845_05905</name>
</gene>
<organism evidence="1 2">
    <name type="scientific">Candidatus Lloydbacteria bacterium RIFCSPHIGHO2_01_FULL_49_22</name>
    <dbReference type="NCBI Taxonomy" id="1798658"/>
    <lineage>
        <taxon>Bacteria</taxon>
        <taxon>Candidatus Lloydiibacteriota</taxon>
    </lineage>
</organism>
<reference evidence="1 2" key="1">
    <citation type="journal article" date="2016" name="Nat. Commun.">
        <title>Thousands of microbial genomes shed light on interconnected biogeochemical processes in an aquifer system.</title>
        <authorList>
            <person name="Anantharaman K."/>
            <person name="Brown C.T."/>
            <person name="Hug L.A."/>
            <person name="Sharon I."/>
            <person name="Castelle C.J."/>
            <person name="Probst A.J."/>
            <person name="Thomas B.C."/>
            <person name="Singh A."/>
            <person name="Wilkins M.J."/>
            <person name="Karaoz U."/>
            <person name="Brodie E.L."/>
            <person name="Williams K.H."/>
            <person name="Hubbard S.S."/>
            <person name="Banfield J.F."/>
        </authorList>
    </citation>
    <scope>NUCLEOTIDE SEQUENCE [LARGE SCALE GENOMIC DNA]</scope>
</reference>
<evidence type="ECO:0008006" key="3">
    <source>
        <dbReference type="Google" id="ProtNLM"/>
    </source>
</evidence>
<dbReference type="Proteomes" id="UP000177122">
    <property type="component" value="Unassembled WGS sequence"/>
</dbReference>
<dbReference type="AlphaFoldDB" id="A0A1G2CW99"/>
<proteinExistence type="predicted"/>
<evidence type="ECO:0000313" key="2">
    <source>
        <dbReference type="Proteomes" id="UP000177122"/>
    </source>
</evidence>
<dbReference type="EMBL" id="MHLI01000010">
    <property type="protein sequence ID" value="OGZ05512.1"/>
    <property type="molecule type" value="Genomic_DNA"/>
</dbReference>
<comment type="caution">
    <text evidence="1">The sequence shown here is derived from an EMBL/GenBank/DDBJ whole genome shotgun (WGS) entry which is preliminary data.</text>
</comment>
<accession>A0A1G2CW99</accession>